<dbReference type="EMBL" id="AYZR01000008">
    <property type="protein sequence ID" value="KRM93832.1"/>
    <property type="molecule type" value="Genomic_DNA"/>
</dbReference>
<feature type="active site" description="Nucleophile" evidence="7">
    <location>
        <position position="225"/>
    </location>
</feature>
<feature type="binding site" evidence="7">
    <location>
        <position position="127"/>
    </location>
    <ligand>
        <name>S-adenosyl-L-methionine</name>
        <dbReference type="ChEBI" id="CHEBI:59789"/>
    </ligand>
</feature>
<dbReference type="PROSITE" id="PS51686">
    <property type="entry name" value="SAM_MT_RSMB_NOP"/>
    <property type="match status" value="1"/>
</dbReference>
<protein>
    <submittedName>
        <fullName evidence="9">RNA methylase</fullName>
    </submittedName>
</protein>
<dbReference type="RefSeq" id="WP_056978328.1">
    <property type="nucleotide sequence ID" value="NZ_AYZR01000008.1"/>
</dbReference>
<evidence type="ECO:0000256" key="7">
    <source>
        <dbReference type="PROSITE-ProRule" id="PRU01023"/>
    </source>
</evidence>
<sequence length="453" mass="51028">MQLPADFILKYQQLFKEPEASQFLASFETEPLHGFRINPLKQATPVQEDLSNPIAYSDWGYYGRVSGKTSDHQSGAVYSQEPSAMYVGEVASPQPGEKVLDLCAAPGGKTTHLGSFLNNTGFLLANEIDASRSQVLTENVERFGMTNTIVTNTDTPTLAKHLPEFFDRLLVDAPCSGEGMFRKDPNATTYWSLDYPKECAMRQKEILTDAVKVLRPGGELIYSTCTFAPEEDEQIVAWLVKEYGFEILPVKKYPQMSSGKPEWADGNPDLTNCVRLFPHLFPGEGHFIAKLRKPGSDSQVNQKPAKNINPAVKELNKEQAQLWQQFAKTHLNTPVTGKLVVFKDQLYSIPEQTPNLTGIKISRLGLWLGTFKKNRFEPSYTWALALHPTDWQKVLTITADEWQKYVAGETFMCDASLAKDWYLLVHDQQPIGFGKVVNGTVKNFFPKRFRFNL</sequence>
<dbReference type="CDD" id="cd02440">
    <property type="entry name" value="AdoMet_MTases"/>
    <property type="match status" value="1"/>
</dbReference>
<evidence type="ECO:0000259" key="8">
    <source>
        <dbReference type="PROSITE" id="PS51686"/>
    </source>
</evidence>
<dbReference type="GO" id="GO:0006396">
    <property type="term" value="P:RNA processing"/>
    <property type="evidence" value="ECO:0007669"/>
    <property type="project" value="InterPro"/>
</dbReference>
<dbReference type="STRING" id="1423802.FC56_GL000551"/>
<reference evidence="9 10" key="1">
    <citation type="journal article" date="2015" name="Genome Announc.">
        <title>Expanding the biotechnology potential of lactobacilli through comparative genomics of 213 strains and associated genera.</title>
        <authorList>
            <person name="Sun Z."/>
            <person name="Harris H.M."/>
            <person name="McCann A."/>
            <person name="Guo C."/>
            <person name="Argimon S."/>
            <person name="Zhang W."/>
            <person name="Yang X."/>
            <person name="Jeffery I.B."/>
            <person name="Cooney J.C."/>
            <person name="Kagawa T.F."/>
            <person name="Liu W."/>
            <person name="Song Y."/>
            <person name="Salvetti E."/>
            <person name="Wrobel A."/>
            <person name="Rasinkangas P."/>
            <person name="Parkhill J."/>
            <person name="Rea M.C."/>
            <person name="O'Sullivan O."/>
            <person name="Ritari J."/>
            <person name="Douillard F.P."/>
            <person name="Paul Ross R."/>
            <person name="Yang R."/>
            <person name="Briner A.E."/>
            <person name="Felis G.E."/>
            <person name="de Vos W.M."/>
            <person name="Barrangou R."/>
            <person name="Klaenhammer T.R."/>
            <person name="Caufield P.W."/>
            <person name="Cui Y."/>
            <person name="Zhang H."/>
            <person name="O'Toole P.W."/>
        </authorList>
    </citation>
    <scope>NUCLEOTIDE SEQUENCE [LARGE SCALE GENOMIC DNA]</scope>
    <source>
        <strain evidence="9 10">DSM 24302</strain>
    </source>
</reference>
<keyword evidence="5 7" id="KW-0949">S-adenosyl-L-methionine</keyword>
<feature type="binding site" evidence="7">
    <location>
        <position position="172"/>
    </location>
    <ligand>
        <name>S-adenosyl-L-methionine</name>
        <dbReference type="ChEBI" id="CHEBI:59789"/>
    </ligand>
</feature>
<evidence type="ECO:0000313" key="9">
    <source>
        <dbReference type="EMBL" id="KRM93832.1"/>
    </source>
</evidence>
<proteinExistence type="inferred from homology"/>
<dbReference type="GO" id="GO:0008757">
    <property type="term" value="F:S-adenosylmethionine-dependent methyltransferase activity"/>
    <property type="evidence" value="ECO:0007669"/>
    <property type="project" value="InterPro"/>
</dbReference>
<keyword evidence="6 7" id="KW-0694">RNA-binding</keyword>
<dbReference type="PRINTS" id="PR02008">
    <property type="entry name" value="RCMTFAMILY"/>
</dbReference>
<dbReference type="Pfam" id="PF17126">
    <property type="entry name" value="RsmF_methylt_CI"/>
    <property type="match status" value="1"/>
</dbReference>
<dbReference type="GO" id="GO:0003723">
    <property type="term" value="F:RNA binding"/>
    <property type="evidence" value="ECO:0007669"/>
    <property type="project" value="UniProtKB-UniRule"/>
</dbReference>
<evidence type="ECO:0000256" key="6">
    <source>
        <dbReference type="ARBA" id="ARBA00022884"/>
    </source>
</evidence>
<dbReference type="InterPro" id="IPR031340">
    <property type="entry name" value="RsmF_methylt_CI"/>
</dbReference>
<dbReference type="Pfam" id="PF01189">
    <property type="entry name" value="Methyltr_RsmB-F"/>
    <property type="match status" value="1"/>
</dbReference>
<evidence type="ECO:0000256" key="3">
    <source>
        <dbReference type="ARBA" id="ARBA00022603"/>
    </source>
</evidence>
<dbReference type="GO" id="GO:0001510">
    <property type="term" value="P:RNA methylation"/>
    <property type="evidence" value="ECO:0007669"/>
    <property type="project" value="InterPro"/>
</dbReference>
<dbReference type="InterPro" id="IPR027391">
    <property type="entry name" value="Nol1_Nop2_Fmu_2"/>
</dbReference>
<keyword evidence="4 7" id="KW-0808">Transferase</keyword>
<dbReference type="InterPro" id="IPR029063">
    <property type="entry name" value="SAM-dependent_MTases_sf"/>
</dbReference>
<dbReference type="PANTHER" id="PTHR22807">
    <property type="entry name" value="NOP2 YEAST -RELATED NOL1/NOP2/FMU SUN DOMAIN-CONTAINING"/>
    <property type="match status" value="1"/>
</dbReference>
<comment type="caution">
    <text evidence="9">The sequence shown here is derived from an EMBL/GenBank/DDBJ whole genome shotgun (WGS) entry which is preliminary data.</text>
</comment>
<feature type="domain" description="SAM-dependent MTase RsmB/NOP-type" evidence="8">
    <location>
        <begin position="1"/>
        <end position="294"/>
    </location>
</feature>
<dbReference type="InterPro" id="IPR031341">
    <property type="entry name" value="Methyltr_RsmF_N"/>
</dbReference>
<evidence type="ECO:0000256" key="1">
    <source>
        <dbReference type="ARBA" id="ARBA00007494"/>
    </source>
</evidence>
<feature type="binding site" evidence="7">
    <location>
        <begin position="103"/>
        <end position="109"/>
    </location>
    <ligand>
        <name>S-adenosyl-L-methionine</name>
        <dbReference type="ChEBI" id="CHEBI:59789"/>
    </ligand>
</feature>
<dbReference type="PROSITE" id="PS01153">
    <property type="entry name" value="NOL1_NOP2_SUN"/>
    <property type="match status" value="1"/>
</dbReference>
<dbReference type="InterPro" id="IPR023267">
    <property type="entry name" value="RCMT"/>
</dbReference>
<dbReference type="Pfam" id="PF17125">
    <property type="entry name" value="Methyltr_RsmF_N"/>
    <property type="match status" value="1"/>
</dbReference>
<dbReference type="Gene3D" id="3.30.70.1170">
    <property type="entry name" value="Sun protein, domain 3"/>
    <property type="match status" value="1"/>
</dbReference>
<dbReference type="Gene3D" id="2.30.130.60">
    <property type="match status" value="1"/>
</dbReference>
<evidence type="ECO:0000256" key="4">
    <source>
        <dbReference type="ARBA" id="ARBA00022679"/>
    </source>
</evidence>
<evidence type="ECO:0000256" key="2">
    <source>
        <dbReference type="ARBA" id="ARBA00022490"/>
    </source>
</evidence>
<evidence type="ECO:0000256" key="5">
    <source>
        <dbReference type="ARBA" id="ARBA00022691"/>
    </source>
</evidence>
<dbReference type="InterPro" id="IPR018314">
    <property type="entry name" value="RsmB/NOL1/NOP2-like_CS"/>
</dbReference>
<accession>A0A0R2CQA8</accession>
<dbReference type="GO" id="GO:0008173">
    <property type="term" value="F:RNA methyltransferase activity"/>
    <property type="evidence" value="ECO:0007669"/>
    <property type="project" value="InterPro"/>
</dbReference>
<dbReference type="NCBIfam" id="TIGR00446">
    <property type="entry name" value="nop2p"/>
    <property type="match status" value="1"/>
</dbReference>
<dbReference type="InterPro" id="IPR049560">
    <property type="entry name" value="MeTrfase_RsmB-F_NOP2_cat"/>
</dbReference>
<feature type="binding site" evidence="7">
    <location>
        <position position="154"/>
    </location>
    <ligand>
        <name>S-adenosyl-L-methionine</name>
        <dbReference type="ChEBI" id="CHEBI:59789"/>
    </ligand>
</feature>
<evidence type="ECO:0000313" key="10">
    <source>
        <dbReference type="Proteomes" id="UP000051256"/>
    </source>
</evidence>
<dbReference type="CDD" id="cd21147">
    <property type="entry name" value="RsmF_methylt_CTD1"/>
    <property type="match status" value="1"/>
</dbReference>
<dbReference type="PANTHER" id="PTHR22807:SF30">
    <property type="entry name" value="28S RRNA (CYTOSINE(4447)-C(5))-METHYLTRANSFERASE-RELATED"/>
    <property type="match status" value="1"/>
</dbReference>
<keyword evidence="10" id="KW-1185">Reference proteome</keyword>
<organism evidence="9 10">
    <name type="scientific">Lentilactobacillus senioris DSM 24302 = JCM 17472</name>
    <dbReference type="NCBI Taxonomy" id="1423802"/>
    <lineage>
        <taxon>Bacteria</taxon>
        <taxon>Bacillati</taxon>
        <taxon>Bacillota</taxon>
        <taxon>Bacilli</taxon>
        <taxon>Lactobacillales</taxon>
        <taxon>Lactobacillaceae</taxon>
        <taxon>Lentilactobacillus</taxon>
    </lineage>
</organism>
<gene>
    <name evidence="9" type="ORF">FC56_GL000551</name>
</gene>
<dbReference type="InterPro" id="IPR011023">
    <property type="entry name" value="Nop2p"/>
</dbReference>
<dbReference type="Gene3D" id="3.40.50.150">
    <property type="entry name" value="Vaccinia Virus protein VP39"/>
    <property type="match status" value="1"/>
</dbReference>
<keyword evidence="3 7" id="KW-0489">Methyltransferase</keyword>
<comment type="similarity">
    <text evidence="1 7">Belongs to the class I-like SAM-binding methyltransferase superfamily. RsmB/NOP family.</text>
</comment>
<dbReference type="InterPro" id="IPR001678">
    <property type="entry name" value="MeTrfase_RsmB-F_NOP2_dom"/>
</dbReference>
<dbReference type="PATRIC" id="fig|1423802.4.peg.561"/>
<name>A0A0R2CQA8_9LACO</name>
<dbReference type="AlphaFoldDB" id="A0A0R2CQA8"/>
<dbReference type="SUPFAM" id="SSF53335">
    <property type="entry name" value="S-adenosyl-L-methionine-dependent methyltransferases"/>
    <property type="match status" value="1"/>
</dbReference>
<keyword evidence="2" id="KW-0963">Cytoplasm</keyword>
<dbReference type="Proteomes" id="UP000051256">
    <property type="component" value="Unassembled WGS sequence"/>
</dbReference>
<dbReference type="Pfam" id="PF13636">
    <property type="entry name" value="Methyltranf_PUA"/>
    <property type="match status" value="1"/>
</dbReference>